<organism evidence="2 3">
    <name type="scientific">Fusarium albosuccineum</name>
    <dbReference type="NCBI Taxonomy" id="1237068"/>
    <lineage>
        <taxon>Eukaryota</taxon>
        <taxon>Fungi</taxon>
        <taxon>Dikarya</taxon>
        <taxon>Ascomycota</taxon>
        <taxon>Pezizomycotina</taxon>
        <taxon>Sordariomycetes</taxon>
        <taxon>Hypocreomycetidae</taxon>
        <taxon>Hypocreales</taxon>
        <taxon>Nectriaceae</taxon>
        <taxon>Fusarium</taxon>
        <taxon>Fusarium decemcellulare species complex</taxon>
    </lineage>
</organism>
<protein>
    <submittedName>
        <fullName evidence="2">Bypass of stop codon 6</fullName>
    </submittedName>
</protein>
<gene>
    <name evidence="2" type="ORF">FALBO_15243</name>
</gene>
<keyword evidence="3" id="KW-1185">Reference proteome</keyword>
<name>A0A8H4KV12_9HYPO</name>
<dbReference type="AlphaFoldDB" id="A0A8H4KV12"/>
<accession>A0A8H4KV12</accession>
<reference evidence="2 3" key="1">
    <citation type="submission" date="2020-01" db="EMBL/GenBank/DDBJ databases">
        <title>Identification and distribution of gene clusters putatively required for synthesis of sphingolipid metabolism inhibitors in phylogenetically diverse species of the filamentous fungus Fusarium.</title>
        <authorList>
            <person name="Kim H.-S."/>
            <person name="Busman M."/>
            <person name="Brown D.W."/>
            <person name="Divon H."/>
            <person name="Uhlig S."/>
            <person name="Proctor R.H."/>
        </authorList>
    </citation>
    <scope>NUCLEOTIDE SEQUENCE [LARGE SCALE GENOMIC DNA]</scope>
    <source>
        <strain evidence="2 3">NRRL 20459</strain>
    </source>
</reference>
<feature type="non-terminal residue" evidence="2">
    <location>
        <position position="72"/>
    </location>
</feature>
<evidence type="ECO:0000313" key="2">
    <source>
        <dbReference type="EMBL" id="KAF4457266.1"/>
    </source>
</evidence>
<feature type="region of interest" description="Disordered" evidence="1">
    <location>
        <begin position="1"/>
        <end position="30"/>
    </location>
</feature>
<sequence length="72" mass="7966">MATTTQTETETHQLSVLDDVETTHNDRESGALDKGTYLRILSACFSFFVAGVNDGSLGALIPYMIRDYYVNT</sequence>
<evidence type="ECO:0000256" key="1">
    <source>
        <dbReference type="SAM" id="MobiDB-lite"/>
    </source>
</evidence>
<dbReference type="Proteomes" id="UP000554235">
    <property type="component" value="Unassembled WGS sequence"/>
</dbReference>
<dbReference type="OrthoDB" id="5237451at2759"/>
<proteinExistence type="predicted"/>
<dbReference type="EMBL" id="JAADYS010002610">
    <property type="protein sequence ID" value="KAF4457266.1"/>
    <property type="molecule type" value="Genomic_DNA"/>
</dbReference>
<evidence type="ECO:0000313" key="3">
    <source>
        <dbReference type="Proteomes" id="UP000554235"/>
    </source>
</evidence>
<comment type="caution">
    <text evidence="2">The sequence shown here is derived from an EMBL/GenBank/DDBJ whole genome shotgun (WGS) entry which is preliminary data.</text>
</comment>
<feature type="compositionally biased region" description="Basic and acidic residues" evidence="1">
    <location>
        <begin position="21"/>
        <end position="30"/>
    </location>
</feature>